<dbReference type="GO" id="GO:0005829">
    <property type="term" value="C:cytosol"/>
    <property type="evidence" value="ECO:0000318"/>
    <property type="project" value="GO_Central"/>
</dbReference>
<dbReference type="GO" id="GO:0030332">
    <property type="term" value="F:cyclin binding"/>
    <property type="evidence" value="ECO:0000318"/>
    <property type="project" value="GO_Central"/>
</dbReference>
<dbReference type="OMA" id="FGNCCCS"/>
<dbReference type="EMBL" id="CM001879">
    <property type="protein sequence ID" value="EOX90986.1"/>
    <property type="molecule type" value="Genomic_DNA"/>
</dbReference>
<evidence type="ECO:0000313" key="1">
    <source>
        <dbReference type="EMBL" id="EOX90986.1"/>
    </source>
</evidence>
<organism evidence="1 2">
    <name type="scientific">Theobroma cacao</name>
    <name type="common">Cacao</name>
    <name type="synonym">Cocoa</name>
    <dbReference type="NCBI Taxonomy" id="3641"/>
    <lineage>
        <taxon>Eukaryota</taxon>
        <taxon>Viridiplantae</taxon>
        <taxon>Streptophyta</taxon>
        <taxon>Embryophyta</taxon>
        <taxon>Tracheophyta</taxon>
        <taxon>Spermatophyta</taxon>
        <taxon>Magnoliopsida</taxon>
        <taxon>eudicotyledons</taxon>
        <taxon>Gunneridae</taxon>
        <taxon>Pentapetalae</taxon>
        <taxon>rosids</taxon>
        <taxon>malvids</taxon>
        <taxon>Malvales</taxon>
        <taxon>Malvaceae</taxon>
        <taxon>Byttnerioideae</taxon>
        <taxon>Theobroma</taxon>
    </lineage>
</organism>
<dbReference type="Gramene" id="EOX90986">
    <property type="protein sequence ID" value="EOX90986"/>
    <property type="gene ID" value="TCM_000303"/>
</dbReference>
<dbReference type="GO" id="GO:0043161">
    <property type="term" value="P:proteasome-mediated ubiquitin-dependent protein catabolic process"/>
    <property type="evidence" value="ECO:0000318"/>
    <property type="project" value="GO_Central"/>
</dbReference>
<dbReference type="GO" id="GO:0006513">
    <property type="term" value="P:protein monoubiquitination"/>
    <property type="evidence" value="ECO:0000318"/>
    <property type="project" value="GO_Central"/>
</dbReference>
<gene>
    <name evidence="1" type="ORF">TCM_000303</name>
</gene>
<dbReference type="PANTHER" id="PTHR31531:SF2">
    <property type="entry name" value="E3 UBIQUITIN-PROTEIN LIGASE E3D"/>
    <property type="match status" value="1"/>
</dbReference>
<keyword evidence="2" id="KW-1185">Reference proteome</keyword>
<evidence type="ECO:0000313" key="2">
    <source>
        <dbReference type="Proteomes" id="UP000026915"/>
    </source>
</evidence>
<dbReference type="STRING" id="3641.A0A061DGW9"/>
<dbReference type="GO" id="GO:0005634">
    <property type="term" value="C:nucleus"/>
    <property type="evidence" value="ECO:0000318"/>
    <property type="project" value="GO_Central"/>
</dbReference>
<dbReference type="PANTHER" id="PTHR31531">
    <property type="entry name" value="E3 UBIQUITIN-PROTEIN LIGASE E3D FAMILY MEMBER"/>
    <property type="match status" value="1"/>
</dbReference>
<sequence length="565" mass="63027">MPMENPENPRKWRFTWEAQSHSPNLRLFLFDSQTKPSVQCKKLKVHLNLFQSQVLVSWLKEEKEEEVTVRVPIPRVLIDSESPVSFRALDDHIEVKLVLLLPVGHPIVSRFDSVLNSSENGDDALAPDAATPLVMDTDLKSLSSIEEGVHFYCRNCSIRLTENPLRNFVEMPSIDWREVADNWFGACCCSFGGISEKMVTRFANSYKCAKGVCLLSFTAVVLSKDDLVACKLYNRTQEHQPGSDFSSDCVLSEEMLSSRESTNDLCGKLSSMHLKNDSVTKNVLVAKEEANGHKLFSALPVPDVSENETSVLGCCVHTENHIRNHVDEGGQHDVSETCLVDQNTSKLLANQKLFLNGSLGNAFMAKSYNLSMDIEWMEFVCPNCLSLLGAYPFDNGGAPIDGGVRLFKCYISTCTSAGGLGDMFSRKYSLERMFTNQLLENAKDELSFRTVVRDLKTKSPLLQIVLLNPNSWCCSGYCLDSASAMESSLKLDLLPVIKVLFSDCSKSAASQLRVCEDWITRNLADVVCMFTRQVDELIQSLASAKDILPPSYNFLQDLPVSSLQR</sequence>
<dbReference type="GO" id="GO:0061630">
    <property type="term" value="F:ubiquitin protein ligase activity"/>
    <property type="evidence" value="ECO:0000318"/>
    <property type="project" value="GO_Central"/>
</dbReference>
<dbReference type="GO" id="GO:0051865">
    <property type="term" value="P:protein autoubiquitination"/>
    <property type="evidence" value="ECO:0000318"/>
    <property type="project" value="GO_Central"/>
</dbReference>
<dbReference type="GO" id="GO:0000209">
    <property type="term" value="P:protein polyubiquitination"/>
    <property type="evidence" value="ECO:0000318"/>
    <property type="project" value="GO_Central"/>
</dbReference>
<dbReference type="AlphaFoldDB" id="A0A061DGW9"/>
<dbReference type="GO" id="GO:0000151">
    <property type="term" value="C:ubiquitin ligase complex"/>
    <property type="evidence" value="ECO:0000318"/>
    <property type="project" value="GO_Central"/>
</dbReference>
<dbReference type="eggNOG" id="ENOG502QQX9">
    <property type="taxonomic scope" value="Eukaryota"/>
</dbReference>
<protein>
    <submittedName>
        <fullName evidence="1">Uncharacterized protein isoform 2</fullName>
    </submittedName>
</protein>
<dbReference type="InterPro" id="IPR019193">
    <property type="entry name" value="UBQ-conj_enz_E2-bd_prot"/>
</dbReference>
<dbReference type="InParanoid" id="A0A061DGW9"/>
<dbReference type="GO" id="GO:0031624">
    <property type="term" value="F:ubiquitin conjugating enzyme binding"/>
    <property type="evidence" value="ECO:0000318"/>
    <property type="project" value="GO_Central"/>
</dbReference>
<dbReference type="HOGENOM" id="CLU_039355_0_0_1"/>
<dbReference type="Proteomes" id="UP000026915">
    <property type="component" value="Chromosome 1"/>
</dbReference>
<proteinExistence type="predicted"/>
<accession>A0A061DGW9</accession>
<dbReference type="Pfam" id="PF09814">
    <property type="entry name" value="HECT_2"/>
    <property type="match status" value="2"/>
</dbReference>
<dbReference type="FunCoup" id="A0A061DGW9">
    <property type="interactions" value="1482"/>
</dbReference>
<name>A0A061DGW9_THECC</name>
<reference evidence="1 2" key="1">
    <citation type="journal article" date="2013" name="Genome Biol.">
        <title>The genome sequence of the most widely cultivated cacao type and its use to identify candidate genes regulating pod color.</title>
        <authorList>
            <person name="Motamayor J.C."/>
            <person name="Mockaitis K."/>
            <person name="Schmutz J."/>
            <person name="Haiminen N."/>
            <person name="Iii D.L."/>
            <person name="Cornejo O."/>
            <person name="Findley S.D."/>
            <person name="Zheng P."/>
            <person name="Utro F."/>
            <person name="Royaert S."/>
            <person name="Saski C."/>
            <person name="Jenkins J."/>
            <person name="Podicheti R."/>
            <person name="Zhao M."/>
            <person name="Scheffler B.E."/>
            <person name="Stack J.C."/>
            <person name="Feltus F.A."/>
            <person name="Mustiga G.M."/>
            <person name="Amores F."/>
            <person name="Phillips W."/>
            <person name="Marelli J.P."/>
            <person name="May G.D."/>
            <person name="Shapiro H."/>
            <person name="Ma J."/>
            <person name="Bustamante C.D."/>
            <person name="Schnell R.J."/>
            <person name="Main D."/>
            <person name="Gilbert D."/>
            <person name="Parida L."/>
            <person name="Kuhn D.N."/>
        </authorList>
    </citation>
    <scope>NUCLEOTIDE SEQUENCE [LARGE SCALE GENOMIC DNA]</scope>
    <source>
        <strain evidence="2">cv. Matina 1-6</strain>
    </source>
</reference>